<dbReference type="InterPro" id="IPR036838">
    <property type="entry name" value="Ribosomal_uS10_dom_sf"/>
</dbReference>
<keyword evidence="3" id="KW-0689">Ribosomal protein</keyword>
<evidence type="ECO:0000313" key="10">
    <source>
        <dbReference type="Proteomes" id="UP000000715"/>
    </source>
</evidence>
<dbReference type="Pfam" id="PF00338">
    <property type="entry name" value="Ribosomal_S10"/>
    <property type="match status" value="1"/>
</dbReference>
<evidence type="ECO:0000256" key="7">
    <source>
        <dbReference type="ARBA" id="ARBA00071667"/>
    </source>
</evidence>
<evidence type="ECO:0000256" key="8">
    <source>
        <dbReference type="ARBA" id="ARBA00084068"/>
    </source>
</evidence>
<dbReference type="AlphaFoldDB" id="A0A8U0RCL0"/>
<sequence>MMNGALGKMLCLKNDIIFKQAFSLLRVRTSGENPISSAGGILLSTSRHYKTRPIHGIGRYKHLVKPKEPKKKRAKVEVRPINLGADYEYGVLNIHLTAYNMAVVESYAQYAHNLCNHLSIKVEKSYSMPTKTMEVLRLQDQGSKMLPDSVLTTHERVVQISGLSATFAEIFLEIIQSNLPEGVRLSVKEHTEEDFKGRFKTQPELEELLAKLN</sequence>
<dbReference type="SUPFAM" id="SSF54999">
    <property type="entry name" value="Ribosomal protein S10"/>
    <property type="match status" value="1"/>
</dbReference>
<proteinExistence type="inferred from homology"/>
<evidence type="ECO:0000313" key="11">
    <source>
        <dbReference type="RefSeq" id="XP_044922583.1"/>
    </source>
</evidence>
<dbReference type="Proteomes" id="UP000000715">
    <property type="component" value="Unplaced"/>
</dbReference>
<protein>
    <recommendedName>
        <fullName evidence="7">Large ribosomal subunit protein mL48</fullName>
    </recommendedName>
    <alternativeName>
        <fullName evidence="8">39S ribosomal protein L48, mitochondrial</fullName>
    </alternativeName>
</protein>
<dbReference type="GeneID" id="101683429"/>
<evidence type="ECO:0000256" key="5">
    <source>
        <dbReference type="ARBA" id="ARBA00023274"/>
    </source>
</evidence>
<dbReference type="SMART" id="SM01403">
    <property type="entry name" value="Ribosomal_S10"/>
    <property type="match status" value="1"/>
</dbReference>
<comment type="similarity">
    <text evidence="6">Belongs to the mitochondrion-specific ribosomal protein mL48 family.</text>
</comment>
<evidence type="ECO:0000259" key="9">
    <source>
        <dbReference type="SMART" id="SM01403"/>
    </source>
</evidence>
<evidence type="ECO:0000256" key="2">
    <source>
        <dbReference type="ARBA" id="ARBA00022946"/>
    </source>
</evidence>
<dbReference type="PANTHER" id="PTHR13473">
    <property type="entry name" value="MITOCHONDRIAL RIBOSOMAL PROTEIN L48"/>
    <property type="match status" value="1"/>
</dbReference>
<dbReference type="OrthoDB" id="5984298at2759"/>
<keyword evidence="10" id="KW-1185">Reference proteome</keyword>
<dbReference type="GO" id="GO:1990904">
    <property type="term" value="C:ribonucleoprotein complex"/>
    <property type="evidence" value="ECO:0007669"/>
    <property type="project" value="UniProtKB-KW"/>
</dbReference>
<accession>A0A8U0RCL0</accession>
<gene>
    <name evidence="11" type="primary">LOC101683429</name>
</gene>
<name>A0A8U0RCL0_MUSPF</name>
<keyword evidence="2" id="KW-0809">Transit peptide</keyword>
<dbReference type="GO" id="GO:0005761">
    <property type="term" value="C:mitochondrial ribosome"/>
    <property type="evidence" value="ECO:0007669"/>
    <property type="project" value="InterPro"/>
</dbReference>
<feature type="domain" description="Small ribosomal subunit protein uS10" evidence="9">
    <location>
        <begin position="93"/>
        <end position="188"/>
    </location>
</feature>
<dbReference type="GO" id="GO:0005743">
    <property type="term" value="C:mitochondrial inner membrane"/>
    <property type="evidence" value="ECO:0007669"/>
    <property type="project" value="UniProtKB-ARBA"/>
</dbReference>
<dbReference type="PANTHER" id="PTHR13473:SF0">
    <property type="entry name" value="LARGE RIBOSOMAL SUBUNIT PROTEIN ML48"/>
    <property type="match status" value="1"/>
</dbReference>
<dbReference type="InterPro" id="IPR027487">
    <property type="entry name" value="Ribosomal_mL48"/>
</dbReference>
<evidence type="ECO:0000256" key="3">
    <source>
        <dbReference type="ARBA" id="ARBA00022980"/>
    </source>
</evidence>
<reference evidence="11" key="1">
    <citation type="submission" date="2025-08" db="UniProtKB">
        <authorList>
            <consortium name="RefSeq"/>
        </authorList>
    </citation>
    <scope>IDENTIFICATION</scope>
    <source>
        <tissue evidence="11">Brain</tissue>
    </source>
</reference>
<evidence type="ECO:0000256" key="4">
    <source>
        <dbReference type="ARBA" id="ARBA00023128"/>
    </source>
</evidence>
<evidence type="ECO:0000256" key="1">
    <source>
        <dbReference type="ARBA" id="ARBA00004173"/>
    </source>
</evidence>
<evidence type="ECO:0000256" key="6">
    <source>
        <dbReference type="ARBA" id="ARBA00061445"/>
    </source>
</evidence>
<dbReference type="InterPro" id="IPR027486">
    <property type="entry name" value="Ribosomal_uS10_dom"/>
</dbReference>
<keyword evidence="5" id="KW-0687">Ribonucleoprotein</keyword>
<keyword evidence="4" id="KW-0496">Mitochondrion</keyword>
<comment type="subcellular location">
    <subcellularLocation>
        <location evidence="1">Mitochondrion</location>
    </subcellularLocation>
</comment>
<dbReference type="Gene3D" id="3.30.70.600">
    <property type="entry name" value="Ribosomal protein S10 domain"/>
    <property type="match status" value="1"/>
</dbReference>
<dbReference type="FunFam" id="3.30.70.600:FF:000006">
    <property type="entry name" value="39S ribosomal protein L48, mitochondrial"/>
    <property type="match status" value="1"/>
</dbReference>
<organism evidence="10 11">
    <name type="scientific">Mustela putorius furo</name>
    <name type="common">European domestic ferret</name>
    <name type="synonym">Mustela furo</name>
    <dbReference type="NCBI Taxonomy" id="9669"/>
    <lineage>
        <taxon>Eukaryota</taxon>
        <taxon>Metazoa</taxon>
        <taxon>Chordata</taxon>
        <taxon>Craniata</taxon>
        <taxon>Vertebrata</taxon>
        <taxon>Euteleostomi</taxon>
        <taxon>Mammalia</taxon>
        <taxon>Eutheria</taxon>
        <taxon>Laurasiatheria</taxon>
        <taxon>Carnivora</taxon>
        <taxon>Caniformia</taxon>
        <taxon>Musteloidea</taxon>
        <taxon>Mustelidae</taxon>
        <taxon>Mustelinae</taxon>
        <taxon>Mustela</taxon>
    </lineage>
</organism>
<dbReference type="RefSeq" id="XP_044922583.1">
    <property type="nucleotide sequence ID" value="XM_045066648.1"/>
</dbReference>